<dbReference type="Proteomes" id="UP001562065">
    <property type="component" value="Unassembled WGS sequence"/>
</dbReference>
<dbReference type="InterPro" id="IPR027417">
    <property type="entry name" value="P-loop_NTPase"/>
</dbReference>
<comment type="caution">
    <text evidence="2">The sequence shown here is derived from an EMBL/GenBank/DDBJ whole genome shotgun (WGS) entry which is preliminary data.</text>
</comment>
<gene>
    <name evidence="2" type="ORF">AB5I84_00220</name>
</gene>
<proteinExistence type="predicted"/>
<dbReference type="InterPro" id="IPR011006">
    <property type="entry name" value="CheY-like_superfamily"/>
</dbReference>
<dbReference type="SUPFAM" id="SSF52172">
    <property type="entry name" value="CheY-like"/>
    <property type="match status" value="1"/>
</dbReference>
<evidence type="ECO:0000313" key="2">
    <source>
        <dbReference type="EMBL" id="MEY1660566.1"/>
    </source>
</evidence>
<protein>
    <submittedName>
        <fullName evidence="2">CpaE family protein</fullName>
    </submittedName>
</protein>
<dbReference type="EMBL" id="JBGCUO010000001">
    <property type="protein sequence ID" value="MEY1660566.1"/>
    <property type="molecule type" value="Genomic_DNA"/>
</dbReference>
<dbReference type="Gene3D" id="3.40.50.2300">
    <property type="match status" value="1"/>
</dbReference>
<dbReference type="InterPro" id="IPR031580">
    <property type="entry name" value="TadZ_N"/>
</dbReference>
<dbReference type="Pfam" id="PF16968">
    <property type="entry name" value="TadZ_N"/>
    <property type="match status" value="1"/>
</dbReference>
<reference evidence="2 3" key="1">
    <citation type="submission" date="2024-07" db="EMBL/GenBank/DDBJ databases">
        <authorList>
            <person name="Ren Q."/>
        </authorList>
    </citation>
    <scope>NUCLEOTIDE SEQUENCE [LARGE SCALE GENOMIC DNA]</scope>
    <source>
        <strain evidence="2 3">REN37</strain>
    </source>
</reference>
<organism evidence="2 3">
    <name type="scientific">Isoalcanivorax beigongshangi</name>
    <dbReference type="NCBI Taxonomy" id="3238810"/>
    <lineage>
        <taxon>Bacteria</taxon>
        <taxon>Pseudomonadati</taxon>
        <taxon>Pseudomonadota</taxon>
        <taxon>Gammaproteobacteria</taxon>
        <taxon>Oceanospirillales</taxon>
        <taxon>Alcanivoracaceae</taxon>
        <taxon>Isoalcanivorax</taxon>
    </lineage>
</organism>
<evidence type="ECO:0000313" key="3">
    <source>
        <dbReference type="Proteomes" id="UP001562065"/>
    </source>
</evidence>
<name>A0ABV4AER9_9GAMM</name>
<evidence type="ECO:0000259" key="1">
    <source>
        <dbReference type="Pfam" id="PF16968"/>
    </source>
</evidence>
<dbReference type="SUPFAM" id="SSF52540">
    <property type="entry name" value="P-loop containing nucleoside triphosphate hydrolases"/>
    <property type="match status" value="1"/>
</dbReference>
<dbReference type="Gene3D" id="3.40.50.300">
    <property type="entry name" value="P-loop containing nucleotide triphosphate hydrolases"/>
    <property type="match status" value="1"/>
</dbReference>
<feature type="domain" description="Pilus assembly protein TadZ N-terminal" evidence="1">
    <location>
        <begin position="3"/>
        <end position="118"/>
    </location>
</feature>
<sequence length="390" mass="42495">MVDENMLAVIDDAGTEAWLDAALQGTARYEKVSSQDLGRVIRLLEATGAKVALVELSDRSASQALAVITALSNARPWVTIVALCRVSDQELTLACMRAGARDCVVVGADGQELRDRLRQHQLLRSSAWRDQMESRLRNLTLVASVGARMDTQFFAQNLAVAMAAQNASAKVLAVDVYSTGDQVFHLETHNSFDLSQLLTSPDTLDENLIQTALDEYRPGLRVLAGGGDQEFLGDRGADLFIALTRLMSMFDRIVLNVGNVRQADWIQSIGVHVAELIVVANQEVGQLRAVREEVANWRAFLPSQCQILVALDGYEASLPPSVSEVAENVGAGVAATLPLEWKGRLEAINMGVPFAETMPRSGYNKAMNQLAQRLLGQGHNLEKKKRALFG</sequence>
<keyword evidence="3" id="KW-1185">Reference proteome</keyword>
<dbReference type="RefSeq" id="WP_369453814.1">
    <property type="nucleotide sequence ID" value="NZ_JBGCUO010000001.1"/>
</dbReference>
<accession>A0ABV4AER9</accession>